<protein>
    <recommendedName>
        <fullName evidence="2">DUF1996 domain-containing protein</fullName>
    </recommendedName>
</protein>
<feature type="chain" id="PRO_5034331334" description="DUF1996 domain-containing protein" evidence="1">
    <location>
        <begin position="22"/>
        <end position="421"/>
    </location>
</feature>
<keyword evidence="1" id="KW-0732">Signal</keyword>
<dbReference type="InterPro" id="IPR018535">
    <property type="entry name" value="DUF1996"/>
</dbReference>
<feature type="signal peptide" evidence="1">
    <location>
        <begin position="1"/>
        <end position="21"/>
    </location>
</feature>
<proteinExistence type="predicted"/>
<dbReference type="Proteomes" id="UP000521872">
    <property type="component" value="Unassembled WGS sequence"/>
</dbReference>
<comment type="caution">
    <text evidence="3">The sequence shown here is derived from an EMBL/GenBank/DDBJ whole genome shotgun (WGS) entry which is preliminary data.</text>
</comment>
<sequence length="421" mass="46675">MATFFFYFWIHLSLFYQAAHGYWLMAANNVLTTQRIDPIVNPGVVSTHVHGILGGSNFGLNTTTDDLRASQCTSIPIPQDKSAYWYPQLYFQWSNGTFTSVQGNPVIKAQVLKKINAQDFSLDYLFSDTPGNTTAFPKDFRMLSGNPDLRTFDPSSFAQQAVTFLCLDFNGKSTRFNELPKQRCPSGIRSQINFPSCWDGVNTDSPDHQSHIAFLSTGPDNGTCADPHFPITLPRIFMEVYWVSQEFDDFRRQAAVPDQPFVFSNGDPIGYSYHADFFNGWEDGVLERALEECNCNPYGDPSCCVAKGIFDLDQSKRCFLSTIVDEATLGTLDSLPGNNPVQAHCFEEYFANYTPALLSPAMAFTDTNVPTPTGTVSVPAQTTSIAQSARGTCLGNSSLRPQTPRFMLLGALILSSCWLLS</sequence>
<organism evidence="3 4">
    <name type="scientific">Agrocybe pediades</name>
    <dbReference type="NCBI Taxonomy" id="84607"/>
    <lineage>
        <taxon>Eukaryota</taxon>
        <taxon>Fungi</taxon>
        <taxon>Dikarya</taxon>
        <taxon>Basidiomycota</taxon>
        <taxon>Agaricomycotina</taxon>
        <taxon>Agaricomycetes</taxon>
        <taxon>Agaricomycetidae</taxon>
        <taxon>Agaricales</taxon>
        <taxon>Agaricineae</taxon>
        <taxon>Strophariaceae</taxon>
        <taxon>Agrocybe</taxon>
    </lineage>
</organism>
<evidence type="ECO:0000313" key="4">
    <source>
        <dbReference type="Proteomes" id="UP000521872"/>
    </source>
</evidence>
<dbReference type="Pfam" id="PF09362">
    <property type="entry name" value="DUF1996"/>
    <property type="match status" value="1"/>
</dbReference>
<reference evidence="3 4" key="1">
    <citation type="submission" date="2019-12" db="EMBL/GenBank/DDBJ databases">
        <authorList>
            <person name="Floudas D."/>
            <person name="Bentzer J."/>
            <person name="Ahren D."/>
            <person name="Johansson T."/>
            <person name="Persson P."/>
            <person name="Tunlid A."/>
        </authorList>
    </citation>
    <scope>NUCLEOTIDE SEQUENCE [LARGE SCALE GENOMIC DNA]</scope>
    <source>
        <strain evidence="3 4">CBS 102.39</strain>
    </source>
</reference>
<dbReference type="EMBL" id="JAACJL010000057">
    <property type="protein sequence ID" value="KAF4611778.1"/>
    <property type="molecule type" value="Genomic_DNA"/>
</dbReference>
<accession>A0A8H4QIZ6</accession>
<gene>
    <name evidence="3" type="ORF">D9613_003928</name>
</gene>
<keyword evidence="4" id="KW-1185">Reference proteome</keyword>
<dbReference type="PANTHER" id="PTHR43662:SF3">
    <property type="entry name" value="DOMAIN PROTEIN, PUTATIVE (AFU_ORTHOLOGUE AFUA_6G11970)-RELATED"/>
    <property type="match status" value="1"/>
</dbReference>
<dbReference type="PANTHER" id="PTHR43662">
    <property type="match status" value="1"/>
</dbReference>
<name>A0A8H4QIZ6_9AGAR</name>
<feature type="domain" description="DUF1996" evidence="2">
    <location>
        <begin position="37"/>
        <end position="281"/>
    </location>
</feature>
<evidence type="ECO:0000313" key="3">
    <source>
        <dbReference type="EMBL" id="KAF4611778.1"/>
    </source>
</evidence>
<dbReference type="AlphaFoldDB" id="A0A8H4QIZ6"/>
<evidence type="ECO:0000256" key="1">
    <source>
        <dbReference type="SAM" id="SignalP"/>
    </source>
</evidence>
<evidence type="ECO:0000259" key="2">
    <source>
        <dbReference type="Pfam" id="PF09362"/>
    </source>
</evidence>